<dbReference type="PANTHER" id="PTHR13748">
    <property type="entry name" value="COBW-RELATED"/>
    <property type="match status" value="1"/>
</dbReference>
<comment type="caution">
    <text evidence="2">The sequence shown here is derived from an EMBL/GenBank/DDBJ whole genome shotgun (WGS) entry which is preliminary data.</text>
</comment>
<dbReference type="SUPFAM" id="SSF52540">
    <property type="entry name" value="P-loop containing nucleoside triphosphate hydrolases"/>
    <property type="match status" value="1"/>
</dbReference>
<protein>
    <submittedName>
        <fullName evidence="2">GTP-binding protein</fullName>
    </submittedName>
</protein>
<dbReference type="RefSeq" id="WP_336436456.1">
    <property type="nucleotide sequence ID" value="NZ_JBAWKS010000002.1"/>
</dbReference>
<dbReference type="Proteomes" id="UP001382455">
    <property type="component" value="Unassembled WGS sequence"/>
</dbReference>
<organism evidence="2 3">
    <name type="scientific">Pseudoalteromonas spongiae</name>
    <dbReference type="NCBI Taxonomy" id="298657"/>
    <lineage>
        <taxon>Bacteria</taxon>
        <taxon>Pseudomonadati</taxon>
        <taxon>Pseudomonadota</taxon>
        <taxon>Gammaproteobacteria</taxon>
        <taxon>Alteromonadales</taxon>
        <taxon>Pseudoalteromonadaceae</taxon>
        <taxon>Pseudoalteromonas</taxon>
    </lineage>
</organism>
<dbReference type="InterPro" id="IPR027417">
    <property type="entry name" value="P-loop_NTPase"/>
</dbReference>
<evidence type="ECO:0000259" key="1">
    <source>
        <dbReference type="Pfam" id="PF02492"/>
    </source>
</evidence>
<evidence type="ECO:0000313" key="2">
    <source>
        <dbReference type="EMBL" id="MEI4551487.1"/>
    </source>
</evidence>
<proteinExistence type="predicted"/>
<dbReference type="InterPro" id="IPR003495">
    <property type="entry name" value="CobW/HypB/UreG_nucleotide-bd"/>
</dbReference>
<keyword evidence="3" id="KW-1185">Reference proteome</keyword>
<dbReference type="Gene3D" id="3.40.50.300">
    <property type="entry name" value="P-loop containing nucleotide triphosphate hydrolases"/>
    <property type="match status" value="1"/>
</dbReference>
<reference evidence="2 3" key="1">
    <citation type="submission" date="2023-12" db="EMBL/GenBank/DDBJ databases">
        <title>Friends and Foes: Symbiotic and Algicidal bacterial influence on Karenia brevis blooms.</title>
        <authorList>
            <person name="Fei C."/>
            <person name="Mohamed A.R."/>
            <person name="Booker A."/>
            <person name="Arshad M."/>
            <person name="Klass S."/>
            <person name="Ahn S."/>
            <person name="Gilbert P.M."/>
            <person name="Heil C.A."/>
            <person name="Martinez J.M."/>
            <person name="Amin S.A."/>
        </authorList>
    </citation>
    <scope>NUCLEOTIDE SEQUENCE [LARGE SCALE GENOMIC DNA]</scope>
    <source>
        <strain evidence="2 3">CE15</strain>
    </source>
</reference>
<gene>
    <name evidence="2" type="ORF">WAE96_17555</name>
</gene>
<sequence>MEAIIVIVGFLGAGKTTLLKKLVDNALAQSWQPFIVLNDYETAELDIAQLSDKLDKQWLKALSGSCICCSGISELRDSVNRIPKRTNGITFIEANGTTDACSLMGFLGVGINERFLPPIQISVVDVNNWQKRDEYNELEANQIQVSSILVLTHEDKVDANRVNQVKAELKKINSSAHIISFADVDIAQLPEVTPSNNTTTKLEHHKAHWASSSADLPHLPDYLCVKDICDALPSTILRIKGCTTVADEPHYVYFERCPDGEVYVRPYRGKPDTGTKLLTIGPGSDKALLELVIKNALIAAKKRENQKACNV</sequence>
<evidence type="ECO:0000313" key="3">
    <source>
        <dbReference type="Proteomes" id="UP001382455"/>
    </source>
</evidence>
<dbReference type="EMBL" id="JBAWKS010000002">
    <property type="protein sequence ID" value="MEI4551487.1"/>
    <property type="molecule type" value="Genomic_DNA"/>
</dbReference>
<dbReference type="InterPro" id="IPR051316">
    <property type="entry name" value="Zinc-reg_GTPase_activator"/>
</dbReference>
<dbReference type="Pfam" id="PF02492">
    <property type="entry name" value="cobW"/>
    <property type="match status" value="1"/>
</dbReference>
<dbReference type="PANTHER" id="PTHR13748:SF31">
    <property type="entry name" value="ZINC-REGULATED GTPASE METALLOPROTEIN ACTIVATOR 1A-RELATED"/>
    <property type="match status" value="1"/>
</dbReference>
<accession>A0ABU8EZQ5</accession>
<name>A0ABU8EZQ5_9GAMM</name>
<feature type="domain" description="CobW/HypB/UreG nucleotide-binding" evidence="1">
    <location>
        <begin position="4"/>
        <end position="179"/>
    </location>
</feature>